<evidence type="ECO:0000313" key="2">
    <source>
        <dbReference type="EMBL" id="SON88213.1"/>
    </source>
</evidence>
<evidence type="ECO:0000313" key="1">
    <source>
        <dbReference type="EMBL" id="SON80912.1"/>
    </source>
</evidence>
<protein>
    <submittedName>
        <fullName evidence="2">Uncharacterized protein</fullName>
    </submittedName>
</protein>
<comment type="caution">
    <text evidence="2">The sequence shown here is derived from an EMBL/GenBank/DDBJ whole genome shotgun (WGS) entry which is preliminary data.</text>
</comment>
<organism evidence="2 3">
    <name type="scientific">Xanthomonas campestris pv. phaseoli</name>
    <dbReference type="NCBI Taxonomy" id="317013"/>
    <lineage>
        <taxon>Bacteria</taxon>
        <taxon>Pseudomonadati</taxon>
        <taxon>Pseudomonadota</taxon>
        <taxon>Gammaproteobacteria</taxon>
        <taxon>Lysobacterales</taxon>
        <taxon>Lysobacteraceae</taxon>
        <taxon>Xanthomonas</taxon>
    </lineage>
</organism>
<dbReference type="Proteomes" id="UP000234181">
    <property type="component" value="Unassembled WGS sequence"/>
</dbReference>
<gene>
    <name evidence="1" type="ORF">XAP6984_380019</name>
    <name evidence="2" type="ORF">XAP7430_360020</name>
</gene>
<keyword evidence="4" id="KW-1185">Reference proteome</keyword>
<reference evidence="3 4" key="1">
    <citation type="submission" date="2017-10" db="EMBL/GenBank/DDBJ databases">
        <authorList>
            <person name="Regsiter A."/>
            <person name="William W."/>
        </authorList>
    </citation>
    <scope>NUCLEOTIDE SEQUENCE [LARGE SCALE GENOMIC DNA]</scope>
    <source>
        <strain evidence="1 4">CFBP6984</strain>
        <strain evidence="2 3">CFBP7430</strain>
    </source>
</reference>
<evidence type="ECO:0000313" key="3">
    <source>
        <dbReference type="Proteomes" id="UP000234166"/>
    </source>
</evidence>
<dbReference type="Proteomes" id="UP000234166">
    <property type="component" value="Unassembled WGS sequence"/>
</dbReference>
<dbReference type="AlphaFoldDB" id="A0AB38DZB3"/>
<name>A0AB38DZB3_XANCH</name>
<sequence>MGAGAALRGLRQAEVCHSVAFFATGRATDLISGRNRVRNTKDLQTELRHQFDTRVVEAVAAVVDSENGTGQQLRRACARSIGCALPAAGRHPGAAVAPACVQGPRNVGRRFDQILRLRPTDLKASANNELVLRRLLPARSP</sequence>
<evidence type="ECO:0000313" key="4">
    <source>
        <dbReference type="Proteomes" id="UP000234181"/>
    </source>
</evidence>
<dbReference type="EMBL" id="OCYT01000093">
    <property type="protein sequence ID" value="SON80912.1"/>
    <property type="molecule type" value="Genomic_DNA"/>
</dbReference>
<proteinExistence type="predicted"/>
<dbReference type="EMBL" id="OCYS01000090">
    <property type="protein sequence ID" value="SON88213.1"/>
    <property type="molecule type" value="Genomic_DNA"/>
</dbReference>
<accession>A0AB38DZB3</accession>